<feature type="transmembrane region" description="Helical" evidence="1">
    <location>
        <begin position="23"/>
        <end position="45"/>
    </location>
</feature>
<dbReference type="GeneID" id="28894098"/>
<evidence type="ECO:0000313" key="2">
    <source>
        <dbReference type="EMBL" id="KZF23500.1"/>
    </source>
</evidence>
<keyword evidence="1" id="KW-0812">Transmembrane</keyword>
<organism evidence="2 3">
    <name type="scientific">Xylona heveae (strain CBS 132557 / TC161)</name>
    <dbReference type="NCBI Taxonomy" id="1328760"/>
    <lineage>
        <taxon>Eukaryota</taxon>
        <taxon>Fungi</taxon>
        <taxon>Dikarya</taxon>
        <taxon>Ascomycota</taxon>
        <taxon>Pezizomycotina</taxon>
        <taxon>Xylonomycetes</taxon>
        <taxon>Xylonales</taxon>
        <taxon>Xylonaceae</taxon>
        <taxon>Xylona</taxon>
    </lineage>
</organism>
<evidence type="ECO:0000313" key="3">
    <source>
        <dbReference type="Proteomes" id="UP000076632"/>
    </source>
</evidence>
<name>A0A165HGZ4_XYLHT</name>
<proteinExistence type="predicted"/>
<keyword evidence="1" id="KW-1133">Transmembrane helix</keyword>
<reference evidence="2 3" key="1">
    <citation type="journal article" date="2016" name="Fungal Biol.">
        <title>The genome of Xylona heveae provides a window into fungal endophytism.</title>
        <authorList>
            <person name="Gazis R."/>
            <person name="Kuo A."/>
            <person name="Riley R."/>
            <person name="LaButti K."/>
            <person name="Lipzen A."/>
            <person name="Lin J."/>
            <person name="Amirebrahimi M."/>
            <person name="Hesse C.N."/>
            <person name="Spatafora J.W."/>
            <person name="Henrissat B."/>
            <person name="Hainaut M."/>
            <person name="Grigoriev I.V."/>
            <person name="Hibbett D.S."/>
        </authorList>
    </citation>
    <scope>NUCLEOTIDE SEQUENCE [LARGE SCALE GENOMIC DNA]</scope>
    <source>
        <strain evidence="2 3">TC161</strain>
    </source>
</reference>
<accession>A0A165HGZ4</accession>
<gene>
    <name evidence="2" type="ORF">L228DRAFT_117481</name>
</gene>
<dbReference type="InParanoid" id="A0A165HGZ4"/>
<keyword evidence="1" id="KW-0472">Membrane</keyword>
<dbReference type="AlphaFoldDB" id="A0A165HGZ4"/>
<dbReference type="RefSeq" id="XP_018189055.1">
    <property type="nucleotide sequence ID" value="XM_018328961.1"/>
</dbReference>
<dbReference type="EMBL" id="KV407457">
    <property type="protein sequence ID" value="KZF23500.1"/>
    <property type="molecule type" value="Genomic_DNA"/>
</dbReference>
<evidence type="ECO:0000256" key="1">
    <source>
        <dbReference type="SAM" id="Phobius"/>
    </source>
</evidence>
<protein>
    <submittedName>
        <fullName evidence="2">Uncharacterized protein</fullName>
    </submittedName>
</protein>
<keyword evidence="3" id="KW-1185">Reference proteome</keyword>
<sequence>MAVSALTCIESNGITIKPNRICIGHGVSSFCLLFCIVICLFYSSFSVRDRER</sequence>
<dbReference type="Proteomes" id="UP000076632">
    <property type="component" value="Unassembled WGS sequence"/>
</dbReference>